<dbReference type="EnsemblMetazoa" id="XM_022798068">
    <property type="protein sequence ID" value="XP_022653803"/>
    <property type="gene ID" value="LOC111247312"/>
</dbReference>
<dbReference type="EnsemblMetazoa" id="XM_022798067">
    <property type="protein sequence ID" value="XP_022653802"/>
    <property type="gene ID" value="LOC111247312"/>
</dbReference>
<proteinExistence type="predicted"/>
<dbReference type="GO" id="GO:0003677">
    <property type="term" value="F:DNA binding"/>
    <property type="evidence" value="ECO:0007669"/>
    <property type="project" value="UniProtKB-KW"/>
</dbReference>
<dbReference type="KEGG" id="vde:111247312"/>
<dbReference type="Gene3D" id="1.10.10.60">
    <property type="entry name" value="Homeodomain-like"/>
    <property type="match status" value="2"/>
</dbReference>
<evidence type="ECO:0000256" key="1">
    <source>
        <dbReference type="ARBA" id="ARBA00004123"/>
    </source>
</evidence>
<dbReference type="GO" id="GO:0005634">
    <property type="term" value="C:nucleus"/>
    <property type="evidence" value="ECO:0007669"/>
    <property type="project" value="UniProtKB-SubCell"/>
</dbReference>
<dbReference type="EnsemblMetazoa" id="XM_022798064">
    <property type="protein sequence ID" value="XP_022653799"/>
    <property type="gene ID" value="LOC111247312"/>
</dbReference>
<dbReference type="InterPro" id="IPR009057">
    <property type="entry name" value="Homeodomain-like_sf"/>
</dbReference>
<evidence type="ECO:0000259" key="5">
    <source>
        <dbReference type="PROSITE" id="PS51253"/>
    </source>
</evidence>
<evidence type="ECO:0000313" key="6">
    <source>
        <dbReference type="EnsemblMetazoa" id="XP_022653799"/>
    </source>
</evidence>
<dbReference type="RefSeq" id="XP_022653806.1">
    <property type="nucleotide sequence ID" value="XM_022798071.1"/>
</dbReference>
<dbReference type="RefSeq" id="XP_022653800.1">
    <property type="nucleotide sequence ID" value="XM_022798065.1"/>
</dbReference>
<dbReference type="PROSITE" id="PS51253">
    <property type="entry name" value="HTH_CENPB"/>
    <property type="match status" value="1"/>
</dbReference>
<dbReference type="OrthoDB" id="125347at2759"/>
<evidence type="ECO:0000256" key="2">
    <source>
        <dbReference type="ARBA" id="ARBA00023125"/>
    </source>
</evidence>
<dbReference type="EnsemblMetazoa" id="XM_022798069">
    <property type="protein sequence ID" value="XP_022653804"/>
    <property type="gene ID" value="LOC111247312"/>
</dbReference>
<dbReference type="RefSeq" id="XP_022653801.1">
    <property type="nucleotide sequence ID" value="XM_022798066.1"/>
</dbReference>
<dbReference type="GeneID" id="111247312"/>
<dbReference type="RefSeq" id="XP_022653799.1">
    <property type="nucleotide sequence ID" value="XM_022798064.1"/>
</dbReference>
<dbReference type="InterPro" id="IPR006600">
    <property type="entry name" value="HTH_CenpB_DNA-bd_dom"/>
</dbReference>
<keyword evidence="2" id="KW-0238">DNA-binding</keyword>
<feature type="region of interest" description="Disordered" evidence="4">
    <location>
        <begin position="339"/>
        <end position="359"/>
    </location>
</feature>
<feature type="coiled-coil region" evidence="3">
    <location>
        <begin position="464"/>
        <end position="516"/>
    </location>
</feature>
<dbReference type="RefSeq" id="XP_022653805.1">
    <property type="nucleotide sequence ID" value="XM_022798070.1"/>
</dbReference>
<dbReference type="RefSeq" id="XP_022653798.1">
    <property type="nucleotide sequence ID" value="XM_022798063.1"/>
</dbReference>
<dbReference type="RefSeq" id="XP_022653808.1">
    <property type="nucleotide sequence ID" value="XM_022798073.1"/>
</dbReference>
<dbReference type="AlphaFoldDB" id="A0A7M7JPZ3"/>
<organism evidence="6 7">
    <name type="scientific">Varroa destructor</name>
    <name type="common">Honeybee mite</name>
    <dbReference type="NCBI Taxonomy" id="109461"/>
    <lineage>
        <taxon>Eukaryota</taxon>
        <taxon>Metazoa</taxon>
        <taxon>Ecdysozoa</taxon>
        <taxon>Arthropoda</taxon>
        <taxon>Chelicerata</taxon>
        <taxon>Arachnida</taxon>
        <taxon>Acari</taxon>
        <taxon>Parasitiformes</taxon>
        <taxon>Mesostigmata</taxon>
        <taxon>Gamasina</taxon>
        <taxon>Dermanyssoidea</taxon>
        <taxon>Varroidae</taxon>
        <taxon>Varroa</taxon>
    </lineage>
</organism>
<dbReference type="EnsemblMetazoa" id="XM_022798070">
    <property type="protein sequence ID" value="XP_022653805"/>
    <property type="gene ID" value="LOC111247312"/>
</dbReference>
<accession>A0A7M7JPZ3</accession>
<keyword evidence="3" id="KW-0175">Coiled coil</keyword>
<dbReference type="EnsemblMetazoa" id="XM_022798063">
    <property type="protein sequence ID" value="XP_022653798"/>
    <property type="gene ID" value="LOC111247312"/>
</dbReference>
<dbReference type="Proteomes" id="UP000594260">
    <property type="component" value="Unplaced"/>
</dbReference>
<dbReference type="SMART" id="SM00674">
    <property type="entry name" value="CENPB"/>
    <property type="match status" value="1"/>
</dbReference>
<dbReference type="SUPFAM" id="SSF46689">
    <property type="entry name" value="Homeodomain-like"/>
    <property type="match status" value="1"/>
</dbReference>
<dbReference type="InParanoid" id="A0A7M7JPZ3"/>
<comment type="subcellular location">
    <subcellularLocation>
        <location evidence="1">Nucleus</location>
    </subcellularLocation>
</comment>
<sequence>MSQSIESAEVVTVAAASGGHINQVTHVAQGGHVTSHGAPAGLQVVQVLEDCALVGEDGTQHVLLQAPHDDGSTDYDLDSQDGVEDNRIARKPHSKKPLLTLSVREKTAICRYKAQHPDCNQRQIAEHFTKLWNKEICRRRVSDILIQKEKWFEVERRVKGDADKTFRDGKFSNLEKLVYEWIVDVVRSGGRVWDDDVRRSAKRLAEMHDVKSFVASQGWLTGFRKRYGLKQNDEQGDIMIEIDVDSHQSSQNQHHQQQHHASPIEYGHRDENQIQLLQGNEGQSYTVNITVDSSGNASQTHSPQVGVSHHPHIVGAVSVGNSGAQLNPVNPHVGRGGVQGPQNHHDGQLSDIETGDSADEDHEANIGLAQPSQTQLPVNVSSVGTEASNIALDDIVKTIIYGGPSTTAQVISGAAQQNTATEQYFQDTNTTGTSGAPGTAITSSPKSRLVARATMTAVLVRKVLVATKRKLDAETEMIREQKQRHFYEAKMFDERRKRLAEERELIAAQRRKLDAETRFLQEQQRNEVIRRELLLADVSAIKGNGFGSASGTIGSMSLRQGRVHSQQPIPIQISGTTSATTTSGTNIHHLTGEHKANTSYVTVVTGSTE</sequence>
<evidence type="ECO:0000256" key="4">
    <source>
        <dbReference type="SAM" id="MobiDB-lite"/>
    </source>
</evidence>
<name>A0A7M7JPZ3_VARDE</name>
<protein>
    <recommendedName>
        <fullName evidence="5">HTH CENPB-type domain-containing protein</fullName>
    </recommendedName>
</protein>
<reference evidence="6" key="1">
    <citation type="submission" date="2021-01" db="UniProtKB">
        <authorList>
            <consortium name="EnsemblMetazoa"/>
        </authorList>
    </citation>
    <scope>IDENTIFICATION</scope>
</reference>
<dbReference type="RefSeq" id="XP_022653803.1">
    <property type="nucleotide sequence ID" value="XM_022798068.1"/>
</dbReference>
<dbReference type="EnsemblMetazoa" id="XM_022798073">
    <property type="protein sequence ID" value="XP_022653808"/>
    <property type="gene ID" value="LOC111247312"/>
</dbReference>
<dbReference type="RefSeq" id="XP_022653804.1">
    <property type="nucleotide sequence ID" value="XM_022798069.1"/>
</dbReference>
<dbReference type="Pfam" id="PF03221">
    <property type="entry name" value="HTH_Tnp_Tc5"/>
    <property type="match status" value="1"/>
</dbReference>
<evidence type="ECO:0000313" key="7">
    <source>
        <dbReference type="Proteomes" id="UP000594260"/>
    </source>
</evidence>
<dbReference type="EnsemblMetazoa" id="XM_022798065">
    <property type="protein sequence ID" value="XP_022653800"/>
    <property type="gene ID" value="LOC111247312"/>
</dbReference>
<evidence type="ECO:0000256" key="3">
    <source>
        <dbReference type="SAM" id="Coils"/>
    </source>
</evidence>
<dbReference type="RefSeq" id="XP_022653802.1">
    <property type="nucleotide sequence ID" value="XM_022798067.1"/>
</dbReference>
<dbReference type="EnsemblMetazoa" id="XM_022798066">
    <property type="protein sequence ID" value="XP_022653801"/>
    <property type="gene ID" value="LOC111247312"/>
</dbReference>
<dbReference type="EnsemblMetazoa" id="XM_022798071">
    <property type="protein sequence ID" value="XP_022653806"/>
    <property type="gene ID" value="LOC111247312"/>
</dbReference>
<feature type="domain" description="HTH CENPB-type" evidence="5">
    <location>
        <begin position="162"/>
        <end position="233"/>
    </location>
</feature>
<keyword evidence="7" id="KW-1185">Reference proteome</keyword>